<dbReference type="EMBL" id="JAKLTR010000001">
    <property type="protein sequence ID" value="MCG2612787.1"/>
    <property type="molecule type" value="Genomic_DNA"/>
</dbReference>
<reference evidence="1" key="1">
    <citation type="submission" date="2022-01" db="EMBL/GenBank/DDBJ databases">
        <authorList>
            <person name="Jo J.-H."/>
            <person name="Im W.-T."/>
        </authorList>
    </citation>
    <scope>NUCLEOTIDE SEQUENCE</scope>
    <source>
        <strain evidence="1">NA20</strain>
    </source>
</reference>
<name>A0ABS9KKD8_9BACT</name>
<comment type="caution">
    <text evidence="1">The sequence shown here is derived from an EMBL/GenBank/DDBJ whole genome shotgun (WGS) entry which is preliminary data.</text>
</comment>
<organism evidence="1 2">
    <name type="scientific">Terrimonas ginsenosidimutans</name>
    <dbReference type="NCBI Taxonomy" id="2908004"/>
    <lineage>
        <taxon>Bacteria</taxon>
        <taxon>Pseudomonadati</taxon>
        <taxon>Bacteroidota</taxon>
        <taxon>Chitinophagia</taxon>
        <taxon>Chitinophagales</taxon>
        <taxon>Chitinophagaceae</taxon>
        <taxon>Terrimonas</taxon>
    </lineage>
</organism>
<keyword evidence="2" id="KW-1185">Reference proteome</keyword>
<evidence type="ECO:0000313" key="1">
    <source>
        <dbReference type="EMBL" id="MCG2612787.1"/>
    </source>
</evidence>
<accession>A0ABS9KKD8</accession>
<evidence type="ECO:0000313" key="2">
    <source>
        <dbReference type="Proteomes" id="UP001165367"/>
    </source>
</evidence>
<gene>
    <name evidence="1" type="ORF">LZZ85_00790</name>
</gene>
<dbReference type="Proteomes" id="UP001165367">
    <property type="component" value="Unassembled WGS sequence"/>
</dbReference>
<dbReference type="RefSeq" id="WP_237868016.1">
    <property type="nucleotide sequence ID" value="NZ_JAKLTR010000001.1"/>
</dbReference>
<proteinExistence type="predicted"/>
<protein>
    <submittedName>
        <fullName evidence="1">Uncharacterized protein</fullName>
    </submittedName>
</protein>
<sequence>MGNFCNHTYNLTNYQTKSLFTASPGILAGGRYENKTPYLLLSTHHQYPDNIAIIT</sequence>